<name>D2PS22_KRIFD</name>
<feature type="transmembrane region" description="Helical" evidence="2">
    <location>
        <begin position="12"/>
        <end position="32"/>
    </location>
</feature>
<keyword evidence="2" id="KW-0472">Membrane</keyword>
<dbReference type="HOGENOM" id="CLU_2493857_0_0_11"/>
<keyword evidence="2" id="KW-1133">Transmembrane helix</keyword>
<dbReference type="AlphaFoldDB" id="D2PS22"/>
<dbReference type="EMBL" id="CP001736">
    <property type="protein sequence ID" value="ADB31146.1"/>
    <property type="molecule type" value="Genomic_DNA"/>
</dbReference>
<dbReference type="KEGG" id="kfl:Kfla_2061"/>
<feature type="region of interest" description="Disordered" evidence="1">
    <location>
        <begin position="66"/>
        <end position="86"/>
    </location>
</feature>
<evidence type="ECO:0000313" key="3">
    <source>
        <dbReference type="EMBL" id="ADB31146.1"/>
    </source>
</evidence>
<reference evidence="3 4" key="2">
    <citation type="journal article" date="2010" name="Stand. Genomic Sci.">
        <title>Complete genome sequence of Kribbella flavida type strain (IFO 14399).</title>
        <authorList>
            <person name="Pukall R."/>
            <person name="Lapidus A."/>
            <person name="Glavina Del Rio T."/>
            <person name="Copeland A."/>
            <person name="Tice H."/>
            <person name="Cheng J.-F."/>
            <person name="Lucas S."/>
            <person name="Chen F."/>
            <person name="Nolan M."/>
            <person name="LaButti K."/>
            <person name="Pati A."/>
            <person name="Ivanova N."/>
            <person name="Mavrommatis K."/>
            <person name="Mikhailova N."/>
            <person name="Pitluck S."/>
            <person name="Bruce D."/>
            <person name="Goodwin L."/>
            <person name="Land M."/>
            <person name="Hauser L."/>
            <person name="Chang Y.-J."/>
            <person name="Jeffries C.D."/>
            <person name="Chen A."/>
            <person name="Palaniappan K."/>
            <person name="Chain P."/>
            <person name="Rohde M."/>
            <person name="Goeker M."/>
            <person name="Bristow J."/>
            <person name="Eisen J.A."/>
            <person name="Markowitz V."/>
            <person name="Hugenholtz P."/>
            <person name="Kyrpides N.C."/>
            <person name="Klenk H.-P."/>
            <person name="Brettin T."/>
        </authorList>
    </citation>
    <scope>NUCLEOTIDE SEQUENCE [LARGE SCALE GENOMIC DNA]</scope>
    <source>
        <strain evidence="4">DSM 17836 / JCM 10339 / NBRC 14399</strain>
    </source>
</reference>
<feature type="transmembrane region" description="Helical" evidence="2">
    <location>
        <begin position="38"/>
        <end position="62"/>
    </location>
</feature>
<accession>D2PS22</accession>
<organism evidence="3 4">
    <name type="scientific">Kribbella flavida (strain DSM 17836 / JCM 10339 / NBRC 14399)</name>
    <dbReference type="NCBI Taxonomy" id="479435"/>
    <lineage>
        <taxon>Bacteria</taxon>
        <taxon>Bacillati</taxon>
        <taxon>Actinomycetota</taxon>
        <taxon>Actinomycetes</taxon>
        <taxon>Propionibacteriales</taxon>
        <taxon>Kribbellaceae</taxon>
        <taxon>Kribbella</taxon>
    </lineage>
</organism>
<keyword evidence="2" id="KW-0812">Transmembrane</keyword>
<sequence>MRDHLMYRAPWWVLALVSGGWFWIFMAVTSGLSPSYGWPAAILGGLVGGVVFGVLVATSVIWTRRRRRQATQSDGSSPDPRPSQSR</sequence>
<proteinExistence type="predicted"/>
<protein>
    <submittedName>
        <fullName evidence="3">Uncharacterized protein</fullName>
    </submittedName>
</protein>
<evidence type="ECO:0000256" key="2">
    <source>
        <dbReference type="SAM" id="Phobius"/>
    </source>
</evidence>
<gene>
    <name evidence="3" type="ordered locus">Kfla_2061</name>
</gene>
<keyword evidence="4" id="KW-1185">Reference proteome</keyword>
<feature type="compositionally biased region" description="Polar residues" evidence="1">
    <location>
        <begin position="70"/>
        <end position="86"/>
    </location>
</feature>
<reference evidence="4" key="1">
    <citation type="submission" date="2009-09" db="EMBL/GenBank/DDBJ databases">
        <title>The complete genome of Kribbella flavida DSM 17836.</title>
        <authorList>
            <consortium name="US DOE Joint Genome Institute (JGI-PGF)"/>
            <person name="Lucas S."/>
            <person name="Copeland A."/>
            <person name="Lapidus A."/>
            <person name="Glavina del Rio T."/>
            <person name="Dalin E."/>
            <person name="Tice H."/>
            <person name="Bruce D."/>
            <person name="Goodwin L."/>
            <person name="Pitluck S."/>
            <person name="Kyrpides N."/>
            <person name="Mavromatis K."/>
            <person name="Ivanova N."/>
            <person name="Saunders E."/>
            <person name="Brettin T."/>
            <person name="Detter J.C."/>
            <person name="Han C."/>
            <person name="Larimer F."/>
            <person name="Land M."/>
            <person name="Hauser L."/>
            <person name="Markowitz V."/>
            <person name="Cheng J.-F."/>
            <person name="Hugenholtz P."/>
            <person name="Woyke T."/>
            <person name="Wu D."/>
            <person name="Pukall R."/>
            <person name="Klenk H.-P."/>
            <person name="Eisen J.A."/>
        </authorList>
    </citation>
    <scope>NUCLEOTIDE SEQUENCE [LARGE SCALE GENOMIC DNA]</scope>
    <source>
        <strain evidence="4">DSM 17836 / JCM 10339 / NBRC 14399</strain>
    </source>
</reference>
<evidence type="ECO:0000256" key="1">
    <source>
        <dbReference type="SAM" id="MobiDB-lite"/>
    </source>
</evidence>
<evidence type="ECO:0000313" key="4">
    <source>
        <dbReference type="Proteomes" id="UP000007967"/>
    </source>
</evidence>
<dbReference type="Proteomes" id="UP000007967">
    <property type="component" value="Chromosome"/>
</dbReference>